<evidence type="ECO:0000313" key="2">
    <source>
        <dbReference type="Proteomes" id="UP000799118"/>
    </source>
</evidence>
<dbReference type="AlphaFoldDB" id="A0A6A4IGM6"/>
<organism evidence="1 2">
    <name type="scientific">Gymnopus androsaceus JB14</name>
    <dbReference type="NCBI Taxonomy" id="1447944"/>
    <lineage>
        <taxon>Eukaryota</taxon>
        <taxon>Fungi</taxon>
        <taxon>Dikarya</taxon>
        <taxon>Basidiomycota</taxon>
        <taxon>Agaricomycotina</taxon>
        <taxon>Agaricomycetes</taxon>
        <taxon>Agaricomycetidae</taxon>
        <taxon>Agaricales</taxon>
        <taxon>Marasmiineae</taxon>
        <taxon>Omphalotaceae</taxon>
        <taxon>Gymnopus</taxon>
    </lineage>
</organism>
<proteinExistence type="predicted"/>
<dbReference type="EMBL" id="ML769387">
    <property type="protein sequence ID" value="KAE9409729.1"/>
    <property type="molecule type" value="Genomic_DNA"/>
</dbReference>
<gene>
    <name evidence="1" type="ORF">BT96DRAFT_806596</name>
</gene>
<dbReference type="Proteomes" id="UP000799118">
    <property type="component" value="Unassembled WGS sequence"/>
</dbReference>
<sequence length="56" mass="6419">YTSFDNWDGISSFSMFDKFYGSDKEISTQVVAEETEVVCEFLIQQKLLVLQDMAGQ</sequence>
<keyword evidence="2" id="KW-1185">Reference proteome</keyword>
<accession>A0A6A4IGM6</accession>
<evidence type="ECO:0000313" key="1">
    <source>
        <dbReference type="EMBL" id="KAE9409729.1"/>
    </source>
</evidence>
<dbReference type="OrthoDB" id="3236720at2759"/>
<name>A0A6A4IGM6_9AGAR</name>
<feature type="non-terminal residue" evidence="1">
    <location>
        <position position="1"/>
    </location>
</feature>
<reference evidence="1" key="1">
    <citation type="journal article" date="2019" name="Environ. Microbiol.">
        <title>Fungal ecological strategies reflected in gene transcription - a case study of two litter decomposers.</title>
        <authorList>
            <person name="Barbi F."/>
            <person name="Kohler A."/>
            <person name="Barry K."/>
            <person name="Baskaran P."/>
            <person name="Daum C."/>
            <person name="Fauchery L."/>
            <person name="Ihrmark K."/>
            <person name="Kuo A."/>
            <person name="LaButti K."/>
            <person name="Lipzen A."/>
            <person name="Morin E."/>
            <person name="Grigoriev I.V."/>
            <person name="Henrissat B."/>
            <person name="Lindahl B."/>
            <person name="Martin F."/>
        </authorList>
    </citation>
    <scope>NUCLEOTIDE SEQUENCE</scope>
    <source>
        <strain evidence="1">JB14</strain>
    </source>
</reference>
<protein>
    <submittedName>
        <fullName evidence="1">Uncharacterized protein</fullName>
    </submittedName>
</protein>